<evidence type="ECO:0000256" key="3">
    <source>
        <dbReference type="ARBA" id="ARBA00022448"/>
    </source>
</evidence>
<keyword evidence="8" id="KW-0378">Hydrolase</keyword>
<dbReference type="InterPro" id="IPR026015">
    <property type="entry name" value="ATP_synth_OSCP/delta_N_sf"/>
</dbReference>
<keyword evidence="3" id="KW-0813">Transport</keyword>
<reference evidence="8 9" key="1">
    <citation type="journal article" date="2017" name="Nature">
        <title>The Apostasia genome and the evolution of orchids.</title>
        <authorList>
            <person name="Zhang G.Q."/>
            <person name="Liu K.W."/>
            <person name="Li Z."/>
            <person name="Lohaus R."/>
            <person name="Hsiao Y.Y."/>
            <person name="Niu S.C."/>
            <person name="Wang J.Y."/>
            <person name="Lin Y.C."/>
            <person name="Xu Q."/>
            <person name="Chen L.J."/>
            <person name="Yoshida K."/>
            <person name="Fujiwara S."/>
            <person name="Wang Z.W."/>
            <person name="Zhang Y.Q."/>
            <person name="Mitsuda N."/>
            <person name="Wang M."/>
            <person name="Liu G.H."/>
            <person name="Pecoraro L."/>
            <person name="Huang H.X."/>
            <person name="Xiao X.J."/>
            <person name="Lin M."/>
            <person name="Wu X.Y."/>
            <person name="Wu W.L."/>
            <person name="Chen Y.Y."/>
            <person name="Chang S.B."/>
            <person name="Sakamoto S."/>
            <person name="Ohme-Takagi M."/>
            <person name="Yagi M."/>
            <person name="Zeng S.J."/>
            <person name="Shen C.Y."/>
            <person name="Yeh C.M."/>
            <person name="Luo Y.B."/>
            <person name="Tsai W.C."/>
            <person name="Van de Peer Y."/>
            <person name="Liu Z.J."/>
        </authorList>
    </citation>
    <scope>NUCLEOTIDE SEQUENCE [LARGE SCALE GENOMIC DNA]</scope>
    <source>
        <strain evidence="9">cv. Shenzhen</strain>
        <tissue evidence="8">Stem</tissue>
    </source>
</reference>
<evidence type="ECO:0000313" key="9">
    <source>
        <dbReference type="Proteomes" id="UP000236161"/>
    </source>
</evidence>
<dbReference type="Proteomes" id="UP000236161">
    <property type="component" value="Unassembled WGS sequence"/>
</dbReference>
<dbReference type="GO" id="GO:0016020">
    <property type="term" value="C:membrane"/>
    <property type="evidence" value="ECO:0007669"/>
    <property type="project" value="UniProtKB-SubCell"/>
</dbReference>
<dbReference type="EMBL" id="KZ452013">
    <property type="protein sequence ID" value="PKA51588.1"/>
    <property type="molecule type" value="Genomic_DNA"/>
</dbReference>
<keyword evidence="5" id="KW-0406">Ion transport</keyword>
<dbReference type="InterPro" id="IPR000711">
    <property type="entry name" value="ATPase_OSCP/dsu"/>
</dbReference>
<keyword evidence="9" id="KW-1185">Reference proteome</keyword>
<keyword evidence="7" id="KW-0066">ATP synthesis</keyword>
<evidence type="ECO:0000256" key="4">
    <source>
        <dbReference type="ARBA" id="ARBA00022781"/>
    </source>
</evidence>
<evidence type="ECO:0000256" key="6">
    <source>
        <dbReference type="ARBA" id="ARBA00023136"/>
    </source>
</evidence>
<accession>A0A2I0A7R8</accession>
<dbReference type="GO" id="GO:0046933">
    <property type="term" value="F:proton-transporting ATP synthase activity, rotational mechanism"/>
    <property type="evidence" value="ECO:0007669"/>
    <property type="project" value="InterPro"/>
</dbReference>
<dbReference type="STRING" id="1088818.A0A2I0A7R8"/>
<evidence type="ECO:0000256" key="5">
    <source>
        <dbReference type="ARBA" id="ARBA00023065"/>
    </source>
</evidence>
<organism evidence="8 9">
    <name type="scientific">Apostasia shenzhenica</name>
    <dbReference type="NCBI Taxonomy" id="1088818"/>
    <lineage>
        <taxon>Eukaryota</taxon>
        <taxon>Viridiplantae</taxon>
        <taxon>Streptophyta</taxon>
        <taxon>Embryophyta</taxon>
        <taxon>Tracheophyta</taxon>
        <taxon>Spermatophyta</taxon>
        <taxon>Magnoliopsida</taxon>
        <taxon>Liliopsida</taxon>
        <taxon>Asparagales</taxon>
        <taxon>Orchidaceae</taxon>
        <taxon>Apostasioideae</taxon>
        <taxon>Apostasia</taxon>
    </lineage>
</organism>
<dbReference type="Pfam" id="PF00213">
    <property type="entry name" value="OSCP"/>
    <property type="match status" value="1"/>
</dbReference>
<keyword evidence="6" id="KW-0472">Membrane</keyword>
<evidence type="ECO:0000256" key="1">
    <source>
        <dbReference type="ARBA" id="ARBA00004370"/>
    </source>
</evidence>
<gene>
    <name evidence="8" type="primary">ATPD</name>
    <name evidence="8" type="ORF">AXF42_Ash002955</name>
</gene>
<dbReference type="EC" id="3.6.3.14" evidence="8"/>
<dbReference type="HAMAP" id="MF_01416">
    <property type="entry name" value="ATP_synth_delta_bact"/>
    <property type="match status" value="1"/>
</dbReference>
<evidence type="ECO:0000256" key="2">
    <source>
        <dbReference type="ARBA" id="ARBA00007046"/>
    </source>
</evidence>
<dbReference type="Gene3D" id="1.10.520.20">
    <property type="entry name" value="N-terminal domain of the delta subunit of the F1F0-ATP synthase"/>
    <property type="match status" value="1"/>
</dbReference>
<dbReference type="InterPro" id="IPR020781">
    <property type="entry name" value="ATPase_OSCP/d_CS"/>
</dbReference>
<comment type="similarity">
    <text evidence="2">Belongs to the ATPase delta chain family.</text>
</comment>
<protein>
    <submittedName>
        <fullName evidence="8">ATP synthase delta chain, chloroplastic</fullName>
        <ecNumber evidence="8">3.6.3.14</ecNumber>
    </submittedName>
</protein>
<keyword evidence="4" id="KW-0375">Hydrogen ion transport</keyword>
<dbReference type="NCBIfam" id="TIGR01145">
    <property type="entry name" value="ATP_synt_delta"/>
    <property type="match status" value="1"/>
</dbReference>
<dbReference type="PANTHER" id="PTHR11910">
    <property type="entry name" value="ATP SYNTHASE DELTA CHAIN"/>
    <property type="match status" value="1"/>
</dbReference>
<evidence type="ECO:0000256" key="7">
    <source>
        <dbReference type="ARBA" id="ARBA00023310"/>
    </source>
</evidence>
<sequence length="246" mass="27007">MATLRPVSAALLRSVPYTTASYPTNSSLRPSTSPPYLRLRSLKISLPRRRFARGAAGATMVDTAASSYATALADVAKSNNTLDATLADMENLEKIFADNSVQSFFNDPTVTDEKKIELIKEVGASSVLQPYTINFLNILVDMKRIDIIKEIVKEFEAYYNRLTATEVAVVSSVVPLESEHLAQIAKTVQRLTRARNVRIKTVIDPSLIAGFTIRYGSSGSKLIDMSIKKQLAEITARLDFSSITLA</sequence>
<dbReference type="PROSITE" id="PS00389">
    <property type="entry name" value="ATPASE_DELTA"/>
    <property type="match status" value="1"/>
</dbReference>
<dbReference type="PRINTS" id="PR00125">
    <property type="entry name" value="ATPASEDELTA"/>
</dbReference>
<comment type="subcellular location">
    <subcellularLocation>
        <location evidence="1">Membrane</location>
    </subcellularLocation>
</comment>
<dbReference type="OrthoDB" id="1262810at2759"/>
<name>A0A2I0A7R8_9ASPA</name>
<dbReference type="AlphaFoldDB" id="A0A2I0A7R8"/>
<dbReference type="GO" id="GO:0016787">
    <property type="term" value="F:hydrolase activity"/>
    <property type="evidence" value="ECO:0007669"/>
    <property type="project" value="UniProtKB-KW"/>
</dbReference>
<evidence type="ECO:0000313" key="8">
    <source>
        <dbReference type="EMBL" id="PKA51588.1"/>
    </source>
</evidence>
<proteinExistence type="inferred from homology"/>
<dbReference type="SUPFAM" id="SSF47928">
    <property type="entry name" value="N-terminal domain of the delta subunit of the F1F0-ATP synthase"/>
    <property type="match status" value="1"/>
</dbReference>